<feature type="domain" description="EAL" evidence="2">
    <location>
        <begin position="497"/>
        <end position="751"/>
    </location>
</feature>
<dbReference type="Gene3D" id="3.20.20.450">
    <property type="entry name" value="EAL domain"/>
    <property type="match status" value="1"/>
</dbReference>
<dbReference type="RefSeq" id="WP_203007320.1">
    <property type="nucleotide sequence ID" value="NZ_JADWYU010000110.1"/>
</dbReference>
<keyword evidence="5" id="KW-1185">Reference proteome</keyword>
<dbReference type="SUPFAM" id="SSF55073">
    <property type="entry name" value="Nucleotide cyclase"/>
    <property type="match status" value="1"/>
</dbReference>
<dbReference type="SMART" id="SM00052">
    <property type="entry name" value="EAL"/>
    <property type="match status" value="1"/>
</dbReference>
<feature type="transmembrane region" description="Helical" evidence="1">
    <location>
        <begin position="42"/>
        <end position="60"/>
    </location>
</feature>
<keyword evidence="1" id="KW-1133">Transmembrane helix</keyword>
<feature type="transmembrane region" description="Helical" evidence="1">
    <location>
        <begin position="203"/>
        <end position="223"/>
    </location>
</feature>
<dbReference type="PANTHER" id="PTHR44757">
    <property type="entry name" value="DIGUANYLATE CYCLASE DGCP"/>
    <property type="match status" value="1"/>
</dbReference>
<sequence length="764" mass="81849">MITIGTPPRRYRLIRVGQLVFVAAVVVQLLACFVPVAALDTIAWPLRNGFSLAAGAFCVLRATLIRGERAPWAILGVGLLAYGTSTITFNLLRPVTPDGQQAISGSYCDIGWLAFYPACYAAVILLLRRRVLRLPHSVLLDVVVSAFGMAAVTTGVGVLLIRDSSALGPRDTMLMLAYPVADLFLLLLVVSVFALLGRHPGRVWWLLALGMIFFVVADSAYLVNAVQIGWFSPGGFDDVFWALSPLMLALAAWEREPRTRPARASGWAVLVVPTVLALAALGVLVAGATVRLNLASVVLSAATLIAALVRAAFTFAEVRRLAETKELASTDELTGLPNRRGLTERLRAAIENSPAGQRVALLVLDLDKFKLVNDTLGHRLGDEILTQAGRRIATALRPGDVLARLGGDEFAVLLERTDADGSRLVADRVRTALADPLDVGVLTYTATASIGMAVYPSHAANADELLARADIAMYAAKNRHTGVENYDPGHPDNPLFEFGLVEDLRAGISGDEIELHVQPKLNIATGQVRSAEALARWRHPDRGLLTPASFVPLAEHAGLMGALTMKVLEQSCAQLARWRADGMEVTLAVNISATDLLDQAFPDQVRGVLAAHGLCPEAIELELTETTVMLDRSRSAAVLSQLHEAGIGISIDDYGTGYSTLDYLGGDFPVDVIKLDQSFVRRLDSNTVAQKIVRHTVDLAHDLGLRVVAEGVESAATLALLEAFGCDFAQGYHVSPPVPADRFAELVERTPAGGAAVPSQPRGR</sequence>
<dbReference type="CDD" id="cd01949">
    <property type="entry name" value="GGDEF"/>
    <property type="match status" value="1"/>
</dbReference>
<evidence type="ECO:0000259" key="3">
    <source>
        <dbReference type="PROSITE" id="PS50887"/>
    </source>
</evidence>
<protein>
    <submittedName>
        <fullName evidence="4">EAL domain-containing protein</fullName>
    </submittedName>
</protein>
<dbReference type="EMBL" id="JAEACQ010000262">
    <property type="protein sequence ID" value="MBL7631215.1"/>
    <property type="molecule type" value="Genomic_DNA"/>
</dbReference>
<feature type="domain" description="GGDEF" evidence="3">
    <location>
        <begin position="357"/>
        <end position="491"/>
    </location>
</feature>
<reference evidence="4" key="1">
    <citation type="submission" date="2020-12" db="EMBL/GenBank/DDBJ databases">
        <title>Genomic characterization of non-nitrogen-fixing Frankia strains.</title>
        <authorList>
            <person name="Carlos-Shanley C."/>
            <person name="Guerra T."/>
            <person name="Hahn D."/>
        </authorList>
    </citation>
    <scope>NUCLEOTIDE SEQUENCE</scope>
    <source>
        <strain evidence="4">CN6</strain>
    </source>
</reference>
<dbReference type="Gene3D" id="3.30.70.270">
    <property type="match status" value="1"/>
</dbReference>
<feature type="transmembrane region" description="Helical" evidence="1">
    <location>
        <begin position="265"/>
        <end position="288"/>
    </location>
</feature>
<evidence type="ECO:0000313" key="5">
    <source>
        <dbReference type="Proteomes" id="UP000604475"/>
    </source>
</evidence>
<dbReference type="InterPro" id="IPR029787">
    <property type="entry name" value="Nucleotide_cyclase"/>
</dbReference>
<feature type="transmembrane region" description="Helical" evidence="1">
    <location>
        <begin position="139"/>
        <end position="161"/>
    </location>
</feature>
<feature type="transmembrane region" description="Helical" evidence="1">
    <location>
        <begin position="72"/>
        <end position="90"/>
    </location>
</feature>
<keyword evidence="1" id="KW-0812">Transmembrane</keyword>
<feature type="transmembrane region" description="Helical" evidence="1">
    <location>
        <begin position="294"/>
        <end position="313"/>
    </location>
</feature>
<dbReference type="CDD" id="cd01948">
    <property type="entry name" value="EAL"/>
    <property type="match status" value="1"/>
</dbReference>
<feature type="transmembrane region" description="Helical" evidence="1">
    <location>
        <begin position="12"/>
        <end position="36"/>
    </location>
</feature>
<dbReference type="InterPro" id="IPR035919">
    <property type="entry name" value="EAL_sf"/>
</dbReference>
<dbReference type="SMART" id="SM00267">
    <property type="entry name" value="GGDEF"/>
    <property type="match status" value="1"/>
</dbReference>
<dbReference type="InterPro" id="IPR000160">
    <property type="entry name" value="GGDEF_dom"/>
</dbReference>
<dbReference type="InterPro" id="IPR001633">
    <property type="entry name" value="EAL_dom"/>
</dbReference>
<comment type="caution">
    <text evidence="4">The sequence shown here is derived from an EMBL/GenBank/DDBJ whole genome shotgun (WGS) entry which is preliminary data.</text>
</comment>
<keyword evidence="1" id="KW-0472">Membrane</keyword>
<evidence type="ECO:0000259" key="2">
    <source>
        <dbReference type="PROSITE" id="PS50883"/>
    </source>
</evidence>
<proteinExistence type="predicted"/>
<evidence type="ECO:0000256" key="1">
    <source>
        <dbReference type="SAM" id="Phobius"/>
    </source>
</evidence>
<evidence type="ECO:0000313" key="4">
    <source>
        <dbReference type="EMBL" id="MBL7631215.1"/>
    </source>
</evidence>
<dbReference type="InterPro" id="IPR043128">
    <property type="entry name" value="Rev_trsase/Diguanyl_cyclase"/>
</dbReference>
<dbReference type="FunFam" id="3.30.70.270:FF:000001">
    <property type="entry name" value="Diguanylate cyclase domain protein"/>
    <property type="match status" value="1"/>
</dbReference>
<dbReference type="InterPro" id="IPR052155">
    <property type="entry name" value="Biofilm_reg_signaling"/>
</dbReference>
<name>A0A937UTF5_9ACTN</name>
<dbReference type="Proteomes" id="UP000604475">
    <property type="component" value="Unassembled WGS sequence"/>
</dbReference>
<accession>A0A937UTF5</accession>
<dbReference type="SUPFAM" id="SSF141868">
    <property type="entry name" value="EAL domain-like"/>
    <property type="match status" value="1"/>
</dbReference>
<dbReference type="Pfam" id="PF00990">
    <property type="entry name" value="GGDEF"/>
    <property type="match status" value="1"/>
</dbReference>
<dbReference type="PROSITE" id="PS50887">
    <property type="entry name" value="GGDEF"/>
    <property type="match status" value="1"/>
</dbReference>
<feature type="transmembrane region" description="Helical" evidence="1">
    <location>
        <begin position="173"/>
        <end position="196"/>
    </location>
</feature>
<dbReference type="NCBIfam" id="TIGR00254">
    <property type="entry name" value="GGDEF"/>
    <property type="match status" value="1"/>
</dbReference>
<dbReference type="AlphaFoldDB" id="A0A937UTF5"/>
<feature type="transmembrane region" description="Helical" evidence="1">
    <location>
        <begin position="110"/>
        <end position="127"/>
    </location>
</feature>
<gene>
    <name evidence="4" type="ORF">I7412_29455</name>
</gene>
<dbReference type="Pfam" id="PF00563">
    <property type="entry name" value="EAL"/>
    <property type="match status" value="1"/>
</dbReference>
<dbReference type="PANTHER" id="PTHR44757:SF2">
    <property type="entry name" value="BIOFILM ARCHITECTURE MAINTENANCE PROTEIN MBAA"/>
    <property type="match status" value="1"/>
</dbReference>
<dbReference type="PROSITE" id="PS50883">
    <property type="entry name" value="EAL"/>
    <property type="match status" value="1"/>
</dbReference>
<organism evidence="4 5">
    <name type="scientific">Frankia nepalensis</name>
    <dbReference type="NCBI Taxonomy" id="1836974"/>
    <lineage>
        <taxon>Bacteria</taxon>
        <taxon>Bacillati</taxon>
        <taxon>Actinomycetota</taxon>
        <taxon>Actinomycetes</taxon>
        <taxon>Frankiales</taxon>
        <taxon>Frankiaceae</taxon>
        <taxon>Frankia</taxon>
    </lineage>
</organism>